<dbReference type="GO" id="GO:0003677">
    <property type="term" value="F:DNA binding"/>
    <property type="evidence" value="ECO:0007669"/>
    <property type="project" value="InterPro"/>
</dbReference>
<evidence type="ECO:0000313" key="3">
    <source>
        <dbReference type="Proteomes" id="UP000621436"/>
    </source>
</evidence>
<evidence type="ECO:0000313" key="2">
    <source>
        <dbReference type="EMBL" id="MBF8437728.1"/>
    </source>
</evidence>
<sequence length="408" mass="47832">MEGDPNLKVYTLGEFVVKKDNNILTDETNYSNKLWELFQYFLSHPNKIQPMETIIDDLNFDLEMLDAKNALENRVYRLRKLLSKGEEYKSGKYIIFKHGGYSLNWQGNYWCDMLEFKNKCRKGEDKAVNGDKEAALSEYLPALDLYKGDYLNNGTNKHWVIPSRIQYKQIYLDSLNRASHILEEFEEYNKIETLCREAIQHEPFEERPHYLLLTSLIKQGYKREAKIHYEFVKSLFADQVSEPFPELYKKINGNSGKSISTNDQLNDYKAVSNIYEIDSIKEKLSLSGKISDKKFISADICCDFADFLVKNQQRYNGSLYMASIALDLSQSDIDENKKDYYIDKLKNAILKSLRSSDVICKWTDQQFVVFFPSIQEDTVREILGRLKNYYYIQRETTGTALNTNYRKL</sequence>
<dbReference type="AlphaFoldDB" id="A0A931F9M2"/>
<dbReference type="RefSeq" id="WP_270454734.1">
    <property type="nucleotide sequence ID" value="NZ_JADPIE010000007.1"/>
</dbReference>
<dbReference type="Gene3D" id="1.25.40.10">
    <property type="entry name" value="Tetratricopeptide repeat domain"/>
    <property type="match status" value="1"/>
</dbReference>
<proteinExistence type="predicted"/>
<dbReference type="InterPro" id="IPR016032">
    <property type="entry name" value="Sig_transdc_resp-reg_C-effctor"/>
</dbReference>
<protein>
    <recommendedName>
        <fullName evidence="1">Bacterial transcriptional activator domain-containing protein</fullName>
    </recommendedName>
</protein>
<gene>
    <name evidence="2" type="ORF">I0Q91_11590</name>
</gene>
<dbReference type="InterPro" id="IPR036388">
    <property type="entry name" value="WH-like_DNA-bd_sf"/>
</dbReference>
<keyword evidence="3" id="KW-1185">Reference proteome</keyword>
<organism evidence="2 3">
    <name type="scientific">Halonatronomonas betaini</name>
    <dbReference type="NCBI Taxonomy" id="2778430"/>
    <lineage>
        <taxon>Bacteria</taxon>
        <taxon>Bacillati</taxon>
        <taxon>Bacillota</taxon>
        <taxon>Clostridia</taxon>
        <taxon>Halanaerobiales</taxon>
        <taxon>Halarsenatibacteraceae</taxon>
        <taxon>Halonatronomonas</taxon>
    </lineage>
</organism>
<dbReference type="SMART" id="SM01043">
    <property type="entry name" value="BTAD"/>
    <property type="match status" value="1"/>
</dbReference>
<feature type="domain" description="Bacterial transcriptional activator" evidence="1">
    <location>
        <begin position="111"/>
        <end position="252"/>
    </location>
</feature>
<dbReference type="SUPFAM" id="SSF48452">
    <property type="entry name" value="TPR-like"/>
    <property type="match status" value="1"/>
</dbReference>
<evidence type="ECO:0000259" key="1">
    <source>
        <dbReference type="SMART" id="SM01043"/>
    </source>
</evidence>
<accession>A0A931F9M2</accession>
<dbReference type="PANTHER" id="PTHR35807:SF2">
    <property type="entry name" value="TRANSCRIPTIONAL ACTIVATOR DOMAIN"/>
    <property type="match status" value="1"/>
</dbReference>
<dbReference type="InterPro" id="IPR051677">
    <property type="entry name" value="AfsR-DnrI-RedD_regulator"/>
</dbReference>
<dbReference type="GO" id="GO:0006355">
    <property type="term" value="P:regulation of DNA-templated transcription"/>
    <property type="evidence" value="ECO:0007669"/>
    <property type="project" value="InterPro"/>
</dbReference>
<reference evidence="2" key="1">
    <citation type="submission" date="2020-11" db="EMBL/GenBank/DDBJ databases">
        <title>Halonatronomonas betainensis gen. nov., sp. nov. a novel haloalkaliphilic representative of the family Halanaerobiacae capable of betaine degradation.</title>
        <authorList>
            <person name="Boltyanskaya Y."/>
            <person name="Kevbrin V."/>
            <person name="Detkova E."/>
            <person name="Grouzdev D.S."/>
            <person name="Koziaeva V."/>
            <person name="Zhilina T."/>
        </authorList>
    </citation>
    <scope>NUCLEOTIDE SEQUENCE</scope>
    <source>
        <strain evidence="2">Z-7014</strain>
    </source>
</reference>
<dbReference type="Gene3D" id="1.10.10.10">
    <property type="entry name" value="Winged helix-like DNA-binding domain superfamily/Winged helix DNA-binding domain"/>
    <property type="match status" value="1"/>
</dbReference>
<dbReference type="Proteomes" id="UP000621436">
    <property type="component" value="Unassembled WGS sequence"/>
</dbReference>
<dbReference type="SUPFAM" id="SSF46894">
    <property type="entry name" value="C-terminal effector domain of the bipartite response regulators"/>
    <property type="match status" value="1"/>
</dbReference>
<name>A0A931F9M2_9FIRM</name>
<comment type="caution">
    <text evidence="2">The sequence shown here is derived from an EMBL/GenBank/DDBJ whole genome shotgun (WGS) entry which is preliminary data.</text>
</comment>
<dbReference type="EMBL" id="JADPIE010000007">
    <property type="protein sequence ID" value="MBF8437728.1"/>
    <property type="molecule type" value="Genomic_DNA"/>
</dbReference>
<dbReference type="InterPro" id="IPR005158">
    <property type="entry name" value="BTAD"/>
</dbReference>
<dbReference type="PANTHER" id="PTHR35807">
    <property type="entry name" value="TRANSCRIPTIONAL REGULATOR REDD-RELATED"/>
    <property type="match status" value="1"/>
</dbReference>
<dbReference type="InterPro" id="IPR011990">
    <property type="entry name" value="TPR-like_helical_dom_sf"/>
</dbReference>
<dbReference type="Pfam" id="PF03704">
    <property type="entry name" value="BTAD"/>
    <property type="match status" value="1"/>
</dbReference>